<keyword evidence="7" id="KW-1185">Reference proteome</keyword>
<dbReference type="PANTHER" id="PTHR24220:SF648">
    <property type="entry name" value="ABC TRANSPORTER ATP-BINDING PROTEIN YTRE"/>
    <property type="match status" value="1"/>
</dbReference>
<comment type="caution">
    <text evidence="6">The sequence shown here is derived from an EMBL/GenBank/DDBJ whole genome shotgun (WGS) entry which is preliminary data.</text>
</comment>
<dbReference type="SMART" id="SM00382">
    <property type="entry name" value="AAA"/>
    <property type="match status" value="1"/>
</dbReference>
<dbReference type="Proteomes" id="UP000180253">
    <property type="component" value="Unassembled WGS sequence"/>
</dbReference>
<protein>
    <submittedName>
        <fullName evidence="6">ABC transporter ATP-binding protein</fullName>
    </submittedName>
</protein>
<dbReference type="Gene3D" id="3.40.50.300">
    <property type="entry name" value="P-loop containing nucleotide triphosphate hydrolases"/>
    <property type="match status" value="1"/>
</dbReference>
<dbReference type="InterPro" id="IPR017911">
    <property type="entry name" value="MacB-like_ATP-bd"/>
</dbReference>
<evidence type="ECO:0000256" key="3">
    <source>
        <dbReference type="ARBA" id="ARBA00022840"/>
    </source>
</evidence>
<name>A0A1S1NB80_9GAMM</name>
<evidence type="ECO:0000313" key="6">
    <source>
        <dbReference type="EMBL" id="OHU96931.1"/>
    </source>
</evidence>
<sequence length="235" mass="26058">MEKLKIKMKNISKIFYTGEMETHALKDISFDIYEGDYISISGPSGCGKSTLLSLLGLLAPPSSGQYLIENEDVSNLTLTEAATIRNRKIGFVFQQFNLIDELSVVDNVALPLKYQTPPVPLNEARDRAIKCLNRVDLGHRVDHKPNQLSGGQQQRVAIARALIADPAILLVDEPTGNLDSKNGDVVMDMLEQLNKDGTTICMVTHDARYADMAHRQLHLLDGEIVEQKQNVMEAV</sequence>
<dbReference type="InterPro" id="IPR017871">
    <property type="entry name" value="ABC_transporter-like_CS"/>
</dbReference>
<dbReference type="FunFam" id="3.40.50.300:FF:000032">
    <property type="entry name" value="Export ABC transporter ATP-binding protein"/>
    <property type="match status" value="1"/>
</dbReference>
<dbReference type="InterPro" id="IPR003439">
    <property type="entry name" value="ABC_transporter-like_ATP-bd"/>
</dbReference>
<dbReference type="AlphaFoldDB" id="A0A1S1NB80"/>
<dbReference type="OrthoDB" id="6224429at2"/>
<keyword evidence="1" id="KW-0813">Transport</keyword>
<organism evidence="6 7">
    <name type="scientific">Pseudoalteromonas byunsanensis</name>
    <dbReference type="NCBI Taxonomy" id="327939"/>
    <lineage>
        <taxon>Bacteria</taxon>
        <taxon>Pseudomonadati</taxon>
        <taxon>Pseudomonadota</taxon>
        <taxon>Gammaproteobacteria</taxon>
        <taxon>Alteromonadales</taxon>
        <taxon>Pseudoalteromonadaceae</taxon>
        <taxon>Pseudoalteromonas</taxon>
    </lineage>
</organism>
<evidence type="ECO:0000256" key="1">
    <source>
        <dbReference type="ARBA" id="ARBA00022448"/>
    </source>
</evidence>
<proteinExistence type="inferred from homology"/>
<evidence type="ECO:0000259" key="5">
    <source>
        <dbReference type="PROSITE" id="PS50893"/>
    </source>
</evidence>
<evidence type="ECO:0000313" key="7">
    <source>
        <dbReference type="Proteomes" id="UP000180253"/>
    </source>
</evidence>
<dbReference type="PROSITE" id="PS50893">
    <property type="entry name" value="ABC_TRANSPORTER_2"/>
    <property type="match status" value="1"/>
</dbReference>
<dbReference type="GO" id="GO:0005886">
    <property type="term" value="C:plasma membrane"/>
    <property type="evidence" value="ECO:0007669"/>
    <property type="project" value="TreeGrafter"/>
</dbReference>
<feature type="domain" description="ABC transporter" evidence="5">
    <location>
        <begin position="6"/>
        <end position="235"/>
    </location>
</feature>
<dbReference type="PROSITE" id="PS00211">
    <property type="entry name" value="ABC_TRANSPORTER_1"/>
    <property type="match status" value="1"/>
</dbReference>
<comment type="similarity">
    <text evidence="4">Belongs to the ABC transporter superfamily. Macrolide exporter (TC 3.A.1.122) family.</text>
</comment>
<dbReference type="GO" id="GO:0022857">
    <property type="term" value="F:transmembrane transporter activity"/>
    <property type="evidence" value="ECO:0007669"/>
    <property type="project" value="UniProtKB-ARBA"/>
</dbReference>
<reference evidence="6 7" key="1">
    <citation type="submission" date="2016-10" db="EMBL/GenBank/DDBJ databases">
        <title>Pseudoalteromonas amylolytica sp. nov., isolated from the surface seawater.</title>
        <authorList>
            <person name="Wu Y.-H."/>
            <person name="Cheng H."/>
            <person name="Jin X.-B."/>
            <person name="Wang C.-S."/>
            <person name="Xu X.-W."/>
        </authorList>
    </citation>
    <scope>NUCLEOTIDE SEQUENCE [LARGE SCALE GENOMIC DNA]</scope>
    <source>
        <strain evidence="6 7">JCM 12483</strain>
    </source>
</reference>
<keyword evidence="3 6" id="KW-0067">ATP-binding</keyword>
<dbReference type="InterPro" id="IPR015854">
    <property type="entry name" value="ABC_transpr_LolD-like"/>
</dbReference>
<dbReference type="STRING" id="327939.BIW53_03490"/>
<dbReference type="InterPro" id="IPR003593">
    <property type="entry name" value="AAA+_ATPase"/>
</dbReference>
<evidence type="ECO:0000256" key="2">
    <source>
        <dbReference type="ARBA" id="ARBA00022741"/>
    </source>
</evidence>
<gene>
    <name evidence="6" type="ORF">BIW53_03490</name>
</gene>
<dbReference type="GO" id="GO:0016887">
    <property type="term" value="F:ATP hydrolysis activity"/>
    <property type="evidence" value="ECO:0007669"/>
    <property type="project" value="InterPro"/>
</dbReference>
<dbReference type="GO" id="GO:1902495">
    <property type="term" value="C:transmembrane transporter complex"/>
    <property type="evidence" value="ECO:0007669"/>
    <property type="project" value="UniProtKB-ARBA"/>
</dbReference>
<keyword evidence="2" id="KW-0547">Nucleotide-binding</keyword>
<dbReference type="GO" id="GO:0005524">
    <property type="term" value="F:ATP binding"/>
    <property type="evidence" value="ECO:0007669"/>
    <property type="project" value="UniProtKB-KW"/>
</dbReference>
<dbReference type="SUPFAM" id="SSF52540">
    <property type="entry name" value="P-loop containing nucleoside triphosphate hydrolases"/>
    <property type="match status" value="1"/>
</dbReference>
<accession>A0A1S1NB80</accession>
<dbReference type="PANTHER" id="PTHR24220">
    <property type="entry name" value="IMPORT ATP-BINDING PROTEIN"/>
    <property type="match status" value="1"/>
</dbReference>
<evidence type="ECO:0000256" key="4">
    <source>
        <dbReference type="ARBA" id="ARBA00038388"/>
    </source>
</evidence>
<dbReference type="CDD" id="cd03255">
    <property type="entry name" value="ABC_MJ0796_LolCDE_FtsE"/>
    <property type="match status" value="1"/>
</dbReference>
<dbReference type="EMBL" id="MNAN01000025">
    <property type="protein sequence ID" value="OHU96931.1"/>
    <property type="molecule type" value="Genomic_DNA"/>
</dbReference>
<dbReference type="InterPro" id="IPR027417">
    <property type="entry name" value="P-loop_NTPase"/>
</dbReference>
<dbReference type="RefSeq" id="WP_070990430.1">
    <property type="nucleotide sequence ID" value="NZ_CBCSHD010000015.1"/>
</dbReference>
<dbReference type="Pfam" id="PF00005">
    <property type="entry name" value="ABC_tran"/>
    <property type="match status" value="1"/>
</dbReference>